<keyword evidence="2" id="KW-1185">Reference proteome</keyword>
<feature type="non-terminal residue" evidence="1">
    <location>
        <position position="1"/>
    </location>
</feature>
<comment type="caution">
    <text evidence="1">The sequence shown here is derived from an EMBL/GenBank/DDBJ whole genome shotgun (WGS) entry which is preliminary data.</text>
</comment>
<evidence type="ECO:0000313" key="2">
    <source>
        <dbReference type="Proteomes" id="UP000656497"/>
    </source>
</evidence>
<dbReference type="AlphaFoldDB" id="A0A852EI37"/>
<evidence type="ECO:0000313" key="1">
    <source>
        <dbReference type="EMBL" id="NXQ05509.1"/>
    </source>
</evidence>
<gene>
    <name evidence="1" type="primary">Env1_2</name>
    <name evidence="1" type="ORF">VIDMAC_R14583</name>
</gene>
<protein>
    <submittedName>
        <fullName evidence="1">ENV1 protein</fullName>
    </submittedName>
</protein>
<reference evidence="1" key="1">
    <citation type="submission" date="2019-09" db="EMBL/GenBank/DDBJ databases">
        <title>Bird 10,000 Genomes (B10K) Project - Family phase.</title>
        <authorList>
            <person name="Zhang G."/>
        </authorList>
    </citation>
    <scope>NUCLEOTIDE SEQUENCE</scope>
    <source>
        <strain evidence="1">B10K-DU-002-50</strain>
        <tissue evidence="1">Muscle</tissue>
    </source>
</reference>
<dbReference type="Pfam" id="PF00429">
    <property type="entry name" value="TLV_coat"/>
    <property type="match status" value="1"/>
</dbReference>
<organism evidence="1 2">
    <name type="scientific">Vidua macroura</name>
    <name type="common">Pin-tailed whydah</name>
    <dbReference type="NCBI Taxonomy" id="187451"/>
    <lineage>
        <taxon>Eukaryota</taxon>
        <taxon>Metazoa</taxon>
        <taxon>Chordata</taxon>
        <taxon>Craniata</taxon>
        <taxon>Vertebrata</taxon>
        <taxon>Euteleostomi</taxon>
        <taxon>Archelosauria</taxon>
        <taxon>Archosauria</taxon>
        <taxon>Dinosauria</taxon>
        <taxon>Saurischia</taxon>
        <taxon>Theropoda</taxon>
        <taxon>Coelurosauria</taxon>
        <taxon>Aves</taxon>
        <taxon>Neognathae</taxon>
        <taxon>Neoaves</taxon>
        <taxon>Telluraves</taxon>
        <taxon>Australaves</taxon>
        <taxon>Passeriformes</taxon>
        <taxon>Passeroidea</taxon>
        <taxon>Estrildidae</taxon>
        <taxon>Viduinae</taxon>
        <taxon>Vidua</taxon>
    </lineage>
</organism>
<accession>A0A852EI37</accession>
<proteinExistence type="predicted"/>
<dbReference type="InterPro" id="IPR018154">
    <property type="entry name" value="TLV/ENV_coat_polyprotein"/>
</dbReference>
<dbReference type="EMBL" id="WBNN01029309">
    <property type="protein sequence ID" value="NXQ05509.1"/>
    <property type="molecule type" value="Genomic_DNA"/>
</dbReference>
<feature type="non-terminal residue" evidence="1">
    <location>
        <position position="75"/>
    </location>
</feature>
<name>A0A852EI37_VIDMA</name>
<sequence length="75" mass="8348">KLMQAAYQVLNVTRPNITEQCWLCFDIKPPFYEAVGLNEKPKRVNGSNPPQCNWKDPQTQGITLAAVTGKGRCIG</sequence>
<dbReference type="Proteomes" id="UP000656497">
    <property type="component" value="Unassembled WGS sequence"/>
</dbReference>